<evidence type="ECO:0000313" key="2">
    <source>
        <dbReference type="Proteomes" id="UP001315278"/>
    </source>
</evidence>
<dbReference type="Proteomes" id="UP001315278">
    <property type="component" value="Unassembled WGS sequence"/>
</dbReference>
<sequence>MPQFSRELIALMRTTLDDVMSTVPPEIATTATKAFLAECILKAAAQGHTGYNELLAAASDHIQTITTMLA</sequence>
<keyword evidence="2" id="KW-1185">Reference proteome</keyword>
<organism evidence="1 2">
    <name type="scientific">Bradyrhizobium jicamae</name>
    <dbReference type="NCBI Taxonomy" id="280332"/>
    <lineage>
        <taxon>Bacteria</taxon>
        <taxon>Pseudomonadati</taxon>
        <taxon>Pseudomonadota</taxon>
        <taxon>Alphaproteobacteria</taxon>
        <taxon>Hyphomicrobiales</taxon>
        <taxon>Nitrobacteraceae</taxon>
        <taxon>Bradyrhizobium</taxon>
    </lineage>
</organism>
<proteinExistence type="predicted"/>
<dbReference type="RefSeq" id="WP_212399626.1">
    <property type="nucleotide sequence ID" value="NZ_JAFCJH010000018.1"/>
</dbReference>
<dbReference type="EMBL" id="JAFCJH010000018">
    <property type="protein sequence ID" value="MBR0797426.1"/>
    <property type="molecule type" value="Genomic_DNA"/>
</dbReference>
<protein>
    <submittedName>
        <fullName evidence="1">Uncharacterized protein</fullName>
    </submittedName>
</protein>
<accession>A0ABS5FKZ1</accession>
<comment type="caution">
    <text evidence="1">The sequence shown here is derived from an EMBL/GenBank/DDBJ whole genome shotgun (WGS) entry which is preliminary data.</text>
</comment>
<gene>
    <name evidence="1" type="ORF">JQ615_18725</name>
</gene>
<reference evidence="2" key="1">
    <citation type="journal article" date="2021" name="ISME J.">
        <title>Evolutionary origin and ecological implication of a unique nif island in free-living Bradyrhizobium lineages.</title>
        <authorList>
            <person name="Tao J."/>
        </authorList>
    </citation>
    <scope>NUCLEOTIDE SEQUENCE [LARGE SCALE GENOMIC DNA]</scope>
    <source>
        <strain evidence="2">SZCCT0434</strain>
    </source>
</reference>
<evidence type="ECO:0000313" key="1">
    <source>
        <dbReference type="EMBL" id="MBR0797426.1"/>
    </source>
</evidence>
<name>A0ABS5FKZ1_9BRAD</name>